<name>A0ABD3QHM1_9STRA</name>
<evidence type="ECO:0000313" key="1">
    <source>
        <dbReference type="EMBL" id="KAL3799869.1"/>
    </source>
</evidence>
<sequence length="129" mass="14483">MTPGAFISFKRSLCVYSTSFSSSSIIANRIVTKCKNSSLKRYVSSISSTENSTEHAYFSFQSQPQVKEGKTLLAWRMRHSQRDGSLMHGSSPNQASGLIVDISLDVDEEEKHEEALMELDLIIVLQYLM</sequence>
<gene>
    <name evidence="1" type="ORF">ACHAWO_009990</name>
</gene>
<dbReference type="EMBL" id="JALLPJ020000175">
    <property type="protein sequence ID" value="KAL3799869.1"/>
    <property type="molecule type" value="Genomic_DNA"/>
</dbReference>
<evidence type="ECO:0000313" key="2">
    <source>
        <dbReference type="Proteomes" id="UP001530400"/>
    </source>
</evidence>
<protein>
    <submittedName>
        <fullName evidence="1">Uncharacterized protein</fullName>
    </submittedName>
</protein>
<comment type="caution">
    <text evidence="1">The sequence shown here is derived from an EMBL/GenBank/DDBJ whole genome shotgun (WGS) entry which is preliminary data.</text>
</comment>
<dbReference type="Proteomes" id="UP001530400">
    <property type="component" value="Unassembled WGS sequence"/>
</dbReference>
<reference evidence="1 2" key="1">
    <citation type="submission" date="2024-10" db="EMBL/GenBank/DDBJ databases">
        <title>Updated reference genomes for cyclostephanoid diatoms.</title>
        <authorList>
            <person name="Roberts W.R."/>
            <person name="Alverson A.J."/>
        </authorList>
    </citation>
    <scope>NUCLEOTIDE SEQUENCE [LARGE SCALE GENOMIC DNA]</scope>
    <source>
        <strain evidence="1 2">AJA010-31</strain>
    </source>
</reference>
<dbReference type="AlphaFoldDB" id="A0ABD3QHM1"/>
<keyword evidence="2" id="KW-1185">Reference proteome</keyword>
<accession>A0ABD3QHM1</accession>
<proteinExistence type="predicted"/>
<organism evidence="1 2">
    <name type="scientific">Cyclotella atomus</name>
    <dbReference type="NCBI Taxonomy" id="382360"/>
    <lineage>
        <taxon>Eukaryota</taxon>
        <taxon>Sar</taxon>
        <taxon>Stramenopiles</taxon>
        <taxon>Ochrophyta</taxon>
        <taxon>Bacillariophyta</taxon>
        <taxon>Coscinodiscophyceae</taxon>
        <taxon>Thalassiosirophycidae</taxon>
        <taxon>Stephanodiscales</taxon>
        <taxon>Stephanodiscaceae</taxon>
        <taxon>Cyclotella</taxon>
    </lineage>
</organism>